<proteinExistence type="predicted"/>
<sequence length="46" mass="5549">MCLYWINCNTLFWRYFLPVTSKWEYYSSNDNIAALPLVAQKIDDNK</sequence>
<organism evidence="1 2">
    <name type="scientific">Salmonella bongori N268-08</name>
    <dbReference type="NCBI Taxonomy" id="1197719"/>
    <lineage>
        <taxon>Bacteria</taxon>
        <taxon>Pseudomonadati</taxon>
        <taxon>Pseudomonadota</taxon>
        <taxon>Gammaproteobacteria</taxon>
        <taxon>Enterobacterales</taxon>
        <taxon>Enterobacteriaceae</taxon>
        <taxon>Salmonella</taxon>
    </lineage>
</organism>
<reference evidence="1 2" key="1">
    <citation type="submission" date="2013-07" db="EMBL/GenBank/DDBJ databases">
        <title>Genome sequence of Salmonella bongori N268-08 - a rare clinical isolate.</title>
        <authorList>
            <person name="Marti R."/>
            <person name="Hagens S."/>
            <person name="Loessner M.J."/>
            <person name="Klumpp J."/>
        </authorList>
    </citation>
    <scope>NUCLEOTIDE SEQUENCE [LARGE SCALE GENOMIC DNA]</scope>
    <source>
        <strain evidence="1 2">N268-08</strain>
    </source>
</reference>
<dbReference type="EMBL" id="CP006608">
    <property type="protein sequence ID" value="AGR58377.1"/>
    <property type="molecule type" value="Genomic_DNA"/>
</dbReference>
<dbReference type="HOGENOM" id="CLU_3188701_0_0_6"/>
<protein>
    <submittedName>
        <fullName evidence="1">Uncharacterized protein</fullName>
    </submittedName>
</protein>
<name>S5NDN0_SALBN</name>
<accession>S5NDN0</accession>
<evidence type="ECO:0000313" key="2">
    <source>
        <dbReference type="Proteomes" id="UP000015042"/>
    </source>
</evidence>
<evidence type="ECO:0000313" key="1">
    <source>
        <dbReference type="EMBL" id="AGR58377.1"/>
    </source>
</evidence>
<gene>
    <name evidence="1" type="ORF">A464_1191</name>
</gene>
<dbReference type="Proteomes" id="UP000015042">
    <property type="component" value="Chromosome"/>
</dbReference>
<dbReference type="PATRIC" id="fig|1197719.3.peg.1186"/>
<dbReference type="KEGG" id="sbz:A464_1191"/>
<dbReference type="AlphaFoldDB" id="S5NDN0"/>